<dbReference type="Proteomes" id="UP000008084">
    <property type="component" value="Chromosome"/>
</dbReference>
<organism evidence="1">
    <name type="scientific">Yersinia enterocolitica subsp. palearctica serotype O:3 (strain DSM 13030 / CIP 106945 / Y11)</name>
    <dbReference type="NCBI Taxonomy" id="930944"/>
    <lineage>
        <taxon>Bacteria</taxon>
        <taxon>Pseudomonadati</taxon>
        <taxon>Pseudomonadota</taxon>
        <taxon>Gammaproteobacteria</taxon>
        <taxon>Enterobacterales</taxon>
        <taxon>Yersiniaceae</taxon>
        <taxon>Yersinia</taxon>
    </lineage>
</organism>
<dbReference type="EMBL" id="FR729477">
    <property type="protein sequence ID" value="CBY25572.1"/>
    <property type="molecule type" value="Genomic_DNA"/>
</dbReference>
<dbReference type="HOGENOM" id="CLU_3350609_0_0_6"/>
<proteinExistence type="predicted"/>
<dbReference type="PATRIC" id="fig|930944.6.peg.2592"/>
<dbReference type="KEGG" id="yey:Y11_26091"/>
<gene>
    <name evidence="1" type="ordered locus">Y11_26091</name>
</gene>
<dbReference type="AlphaFoldDB" id="A0A0H3NXG0"/>
<name>A0A0H3NXG0_YERE1</name>
<dbReference type="PROSITE" id="PS51257">
    <property type="entry name" value="PROKAR_LIPOPROTEIN"/>
    <property type="match status" value="1"/>
</dbReference>
<reference evidence="1" key="1">
    <citation type="journal article" date="2011" name="J. Bacteriol.">
        <title>Complete genome sequence of Yersinia enterocolitica subsp. palearctica serogroup O:3.</title>
        <authorList>
            <person name="Batzilla J."/>
            <person name="Hoper D."/>
            <person name="Antonenka U."/>
            <person name="Heesemann J."/>
            <person name="Rakin A."/>
        </authorList>
    </citation>
    <scope>NUCLEOTIDE SEQUENCE [LARGE SCALE GENOMIC DNA]</scope>
    <source>
        <strain evidence="1">Y11</strain>
    </source>
</reference>
<sequence length="37" mass="4517">MIHMDRYTLYFSDHLIHQQYLFSGCNISKSTSYLQKF</sequence>
<protein>
    <submittedName>
        <fullName evidence="1">Uncharacterized protein</fullName>
    </submittedName>
</protein>
<accession>A0A0H3NXG0</accession>
<evidence type="ECO:0000313" key="1">
    <source>
        <dbReference type="EMBL" id="CBY25572.1"/>
    </source>
</evidence>